<keyword evidence="1" id="KW-0479">Metal-binding</keyword>
<dbReference type="Pfam" id="PF16347">
    <property type="entry name" value="SGSH_C"/>
    <property type="match status" value="1"/>
</dbReference>
<dbReference type="PANTHER" id="PTHR45953">
    <property type="entry name" value="IDURONATE 2-SULFATASE"/>
    <property type="match status" value="1"/>
</dbReference>
<protein>
    <recommendedName>
        <fullName evidence="6">Sulfatase N-terminal domain-containing protein</fullName>
    </recommendedName>
</protein>
<accession>X0X3T3</accession>
<dbReference type="GO" id="GO:0046872">
    <property type="term" value="F:metal ion binding"/>
    <property type="evidence" value="ECO:0007669"/>
    <property type="project" value="UniProtKB-KW"/>
</dbReference>
<dbReference type="EMBL" id="BARS01048567">
    <property type="protein sequence ID" value="GAG37884.1"/>
    <property type="molecule type" value="Genomic_DNA"/>
</dbReference>
<dbReference type="Gene3D" id="3.40.720.10">
    <property type="entry name" value="Alkaline Phosphatase, subunit A"/>
    <property type="match status" value="2"/>
</dbReference>
<gene>
    <name evidence="5" type="ORF">S01H1_72768</name>
</gene>
<sequence length="242" mass="26733">LGEQGLWTKANNYELSTRVPLILSVPGQAHAGATTDALVEFVDVYPTLADVCGLDAPAAVEGISLKPLLDDPDRPWKQAVFSQYPRARKDNRHRGHGDFMGYAVRTERYRYVEWREWGTGRVAARELYDHERDPNEMHNAAAEPGQSAIVRHLAGVLEAGWKAAGPERPRPNVLFLALDDMKDWVRCLGGYEGTVHTPNIDRLGKRGMLFTNAHCASPKCAPSRAAIMTGLRPSTTGLYDNG</sequence>
<feature type="domain" description="N-sulphoglucosamine sulphohydrolase C-terminal" evidence="4">
    <location>
        <begin position="2"/>
        <end position="157"/>
    </location>
</feature>
<dbReference type="GO" id="GO:0005737">
    <property type="term" value="C:cytoplasm"/>
    <property type="evidence" value="ECO:0007669"/>
    <property type="project" value="TreeGrafter"/>
</dbReference>
<feature type="non-terminal residue" evidence="5">
    <location>
        <position position="1"/>
    </location>
</feature>
<proteinExistence type="predicted"/>
<evidence type="ECO:0000259" key="3">
    <source>
        <dbReference type="Pfam" id="PF00884"/>
    </source>
</evidence>
<evidence type="ECO:0000259" key="4">
    <source>
        <dbReference type="Pfam" id="PF16347"/>
    </source>
</evidence>
<dbReference type="InterPro" id="IPR017850">
    <property type="entry name" value="Alkaline_phosphatase_core_sf"/>
</dbReference>
<feature type="non-terminal residue" evidence="5">
    <location>
        <position position="242"/>
    </location>
</feature>
<evidence type="ECO:0008006" key="6">
    <source>
        <dbReference type="Google" id="ProtNLM"/>
    </source>
</evidence>
<evidence type="ECO:0000256" key="1">
    <source>
        <dbReference type="ARBA" id="ARBA00022723"/>
    </source>
</evidence>
<dbReference type="InterPro" id="IPR032506">
    <property type="entry name" value="SGSH_C"/>
</dbReference>
<name>X0X3T3_9ZZZZ</name>
<comment type="caution">
    <text evidence="5">The sequence shown here is derived from an EMBL/GenBank/DDBJ whole genome shotgun (WGS) entry which is preliminary data.</text>
</comment>
<dbReference type="PANTHER" id="PTHR45953:SF1">
    <property type="entry name" value="IDURONATE 2-SULFATASE"/>
    <property type="match status" value="1"/>
</dbReference>
<reference evidence="5" key="1">
    <citation type="journal article" date="2014" name="Front. Microbiol.">
        <title>High frequency of phylogenetically diverse reductive dehalogenase-homologous genes in deep subseafloor sedimentary metagenomes.</title>
        <authorList>
            <person name="Kawai M."/>
            <person name="Futagami T."/>
            <person name="Toyoda A."/>
            <person name="Takaki Y."/>
            <person name="Nishi S."/>
            <person name="Hori S."/>
            <person name="Arai W."/>
            <person name="Tsubouchi T."/>
            <person name="Morono Y."/>
            <person name="Uchiyama I."/>
            <person name="Ito T."/>
            <person name="Fujiyama A."/>
            <person name="Inagaki F."/>
            <person name="Takami H."/>
        </authorList>
    </citation>
    <scope>NUCLEOTIDE SEQUENCE</scope>
    <source>
        <strain evidence="5">Expedition CK06-06</strain>
    </source>
</reference>
<dbReference type="Pfam" id="PF00884">
    <property type="entry name" value="Sulfatase"/>
    <property type="match status" value="1"/>
</dbReference>
<dbReference type="AlphaFoldDB" id="X0X3T3"/>
<keyword evidence="2" id="KW-0378">Hydrolase</keyword>
<dbReference type="GO" id="GO:0008484">
    <property type="term" value="F:sulfuric ester hydrolase activity"/>
    <property type="evidence" value="ECO:0007669"/>
    <property type="project" value="TreeGrafter"/>
</dbReference>
<organism evidence="5">
    <name type="scientific">marine sediment metagenome</name>
    <dbReference type="NCBI Taxonomy" id="412755"/>
    <lineage>
        <taxon>unclassified sequences</taxon>
        <taxon>metagenomes</taxon>
        <taxon>ecological metagenomes</taxon>
    </lineage>
</organism>
<dbReference type="InterPro" id="IPR000917">
    <property type="entry name" value="Sulfatase_N"/>
</dbReference>
<dbReference type="SUPFAM" id="SSF53649">
    <property type="entry name" value="Alkaline phosphatase-like"/>
    <property type="match status" value="2"/>
</dbReference>
<feature type="domain" description="Sulfatase N-terminal" evidence="3">
    <location>
        <begin position="171"/>
        <end position="241"/>
    </location>
</feature>
<evidence type="ECO:0000256" key="2">
    <source>
        <dbReference type="ARBA" id="ARBA00022801"/>
    </source>
</evidence>
<evidence type="ECO:0000313" key="5">
    <source>
        <dbReference type="EMBL" id="GAG37884.1"/>
    </source>
</evidence>